<name>A0A512HP65_9HYPH</name>
<gene>
    <name evidence="1" type="ORF">RNA01_41690</name>
</gene>
<reference evidence="1 2" key="1">
    <citation type="submission" date="2019-07" db="EMBL/GenBank/DDBJ databases">
        <title>Whole genome shotgun sequence of Rhizobium naphthalenivorans NBRC 107585.</title>
        <authorList>
            <person name="Hosoyama A."/>
            <person name="Uohara A."/>
            <person name="Ohji S."/>
            <person name="Ichikawa N."/>
        </authorList>
    </citation>
    <scope>NUCLEOTIDE SEQUENCE [LARGE SCALE GENOMIC DNA]</scope>
    <source>
        <strain evidence="1 2">NBRC 107585</strain>
    </source>
</reference>
<accession>A0A512HP65</accession>
<dbReference type="AlphaFoldDB" id="A0A512HP65"/>
<keyword evidence="2" id="KW-1185">Reference proteome</keyword>
<comment type="caution">
    <text evidence="1">The sequence shown here is derived from an EMBL/GenBank/DDBJ whole genome shotgun (WGS) entry which is preliminary data.</text>
</comment>
<sequence>MVTKRLSLSSAARTAASLHGLAQEGCDDDEYDVALAEGGGSEQLWAPVIEWCIAGRDQIE</sequence>
<organism evidence="1 2">
    <name type="scientific">Ciceribacter naphthalenivorans</name>
    <dbReference type="NCBI Taxonomy" id="1118451"/>
    <lineage>
        <taxon>Bacteria</taxon>
        <taxon>Pseudomonadati</taxon>
        <taxon>Pseudomonadota</taxon>
        <taxon>Alphaproteobacteria</taxon>
        <taxon>Hyphomicrobiales</taxon>
        <taxon>Rhizobiaceae</taxon>
        <taxon>Ciceribacter</taxon>
    </lineage>
</organism>
<proteinExistence type="predicted"/>
<protein>
    <submittedName>
        <fullName evidence="1">Uncharacterized protein</fullName>
    </submittedName>
</protein>
<dbReference type="Proteomes" id="UP000321717">
    <property type="component" value="Unassembled WGS sequence"/>
</dbReference>
<dbReference type="EMBL" id="BJZP01000033">
    <property type="protein sequence ID" value="GEO87237.1"/>
    <property type="molecule type" value="Genomic_DNA"/>
</dbReference>
<evidence type="ECO:0000313" key="2">
    <source>
        <dbReference type="Proteomes" id="UP000321717"/>
    </source>
</evidence>
<evidence type="ECO:0000313" key="1">
    <source>
        <dbReference type="EMBL" id="GEO87237.1"/>
    </source>
</evidence>